<name>A0ABQ6LY34_9GAMM</name>
<dbReference type="Gene3D" id="3.30.70.360">
    <property type="match status" value="2"/>
</dbReference>
<dbReference type="InterPro" id="IPR011650">
    <property type="entry name" value="Peptidase_M20_dimer"/>
</dbReference>
<evidence type="ECO:0000256" key="8">
    <source>
        <dbReference type="ARBA" id="ARBA00023049"/>
    </source>
</evidence>
<organism evidence="12 13">
    <name type="scientific">Biformimicrobium ophioploci</name>
    <dbReference type="NCBI Taxonomy" id="3036711"/>
    <lineage>
        <taxon>Bacteria</taxon>
        <taxon>Pseudomonadati</taxon>
        <taxon>Pseudomonadota</taxon>
        <taxon>Gammaproteobacteria</taxon>
        <taxon>Cellvibrionales</taxon>
        <taxon>Microbulbiferaceae</taxon>
        <taxon>Biformimicrobium</taxon>
    </lineage>
</organism>
<accession>A0ABQ6LY34</accession>
<comment type="similarity">
    <text evidence="2">Belongs to the peptidase M20A family.</text>
</comment>
<evidence type="ECO:0000256" key="4">
    <source>
        <dbReference type="ARBA" id="ARBA00022723"/>
    </source>
</evidence>
<evidence type="ECO:0000256" key="3">
    <source>
        <dbReference type="ARBA" id="ARBA00022670"/>
    </source>
</evidence>
<dbReference type="Pfam" id="PF01546">
    <property type="entry name" value="Peptidase_M20"/>
    <property type="match status" value="1"/>
</dbReference>
<dbReference type="Pfam" id="PF07687">
    <property type="entry name" value="M20_dimer"/>
    <property type="match status" value="1"/>
</dbReference>
<keyword evidence="4" id="KW-0479">Metal-binding</keyword>
<dbReference type="PANTHER" id="PTHR43808">
    <property type="entry name" value="ACETYLORNITHINE DEACETYLASE"/>
    <property type="match status" value="1"/>
</dbReference>
<keyword evidence="13" id="KW-1185">Reference proteome</keyword>
<evidence type="ECO:0000256" key="7">
    <source>
        <dbReference type="ARBA" id="ARBA00022997"/>
    </source>
</evidence>
<protein>
    <submittedName>
        <fullName evidence="12">Dipeptidase</fullName>
    </submittedName>
</protein>
<evidence type="ECO:0000256" key="10">
    <source>
        <dbReference type="SAM" id="SignalP"/>
    </source>
</evidence>
<keyword evidence="6" id="KW-0862">Zinc</keyword>
<keyword evidence="9" id="KW-0170">Cobalt</keyword>
<evidence type="ECO:0000259" key="11">
    <source>
        <dbReference type="Pfam" id="PF07687"/>
    </source>
</evidence>
<keyword evidence="8" id="KW-0482">Metalloprotease</keyword>
<dbReference type="NCBIfam" id="NF004809">
    <property type="entry name" value="PRK06156.1"/>
    <property type="match status" value="1"/>
</dbReference>
<sequence length="504" mass="54738">MKQALINSVFVTLLGLLSALALAQVSDTAKETAAYAVETYAQAMTDTLAELVEYQTVASAKLSLDQNPEFVGFKSSLAQHAEALGLEYEDHGHVVIVAIGSGKEKVGILTHGDVMPADPAKWEASPFSLDTQSEPGKLIARGAEDNKGPIATALYAMKAIQDRELALKRRVELLIYLAEESDWEPLRAFLENYPVPQYSITIDAVYPVVTAEKGWGEVQVTAIDTESIPEDGPYLAEFYGGYFRGQVPDEAHATVINADPQLKAAIRSRAAAQSNIKYEFRQDGDRWLITTRGKSAHSAQPQHGINAITFLAAALGARRWPNNAAGATVDYLNQLVGTGVEGAKFGDIAYTHDFMGPLTATVTMVKPGLNGLTTYLNLRRPAGKATKQLESEIRTALSNWQQHSGARLAGIQIDLDEEPLIVKDAGHIQPLLAVFRHFSGMEDAKPIAIGGSSNAKLLPDAISFGPSMPGQIYTGHTEHEFITEEQFRLNLKMYTAMMIEIANL</sequence>
<dbReference type="InterPro" id="IPR002933">
    <property type="entry name" value="Peptidase_M20"/>
</dbReference>
<dbReference type="InterPro" id="IPR036264">
    <property type="entry name" value="Bact_exopeptidase_dim_dom"/>
</dbReference>
<evidence type="ECO:0000313" key="12">
    <source>
        <dbReference type="EMBL" id="GMG86960.1"/>
    </source>
</evidence>
<evidence type="ECO:0000256" key="6">
    <source>
        <dbReference type="ARBA" id="ARBA00022833"/>
    </source>
</evidence>
<keyword evidence="5" id="KW-0378">Hydrolase</keyword>
<dbReference type="PANTHER" id="PTHR43808:SF31">
    <property type="entry name" value="N-ACETYL-L-CITRULLINE DEACETYLASE"/>
    <property type="match status" value="1"/>
</dbReference>
<evidence type="ECO:0000313" key="13">
    <source>
        <dbReference type="Proteomes" id="UP001224392"/>
    </source>
</evidence>
<comment type="caution">
    <text evidence="12">The sequence shown here is derived from an EMBL/GenBank/DDBJ whole genome shotgun (WGS) entry which is preliminary data.</text>
</comment>
<proteinExistence type="inferred from homology"/>
<reference evidence="12 13" key="1">
    <citation type="submission" date="2023-04" db="EMBL/GenBank/DDBJ databases">
        <title>Marinobulbifer ophiurae gen. nov., sp. Nov., isolate from tissue of brittle star Ophioplocus japonicus.</title>
        <authorList>
            <person name="Kawano K."/>
            <person name="Sawayama S."/>
            <person name="Nakagawa S."/>
        </authorList>
    </citation>
    <scope>NUCLEOTIDE SEQUENCE [LARGE SCALE GENOMIC DNA]</scope>
    <source>
        <strain evidence="12 13">NKW57</strain>
    </source>
</reference>
<evidence type="ECO:0000256" key="5">
    <source>
        <dbReference type="ARBA" id="ARBA00022801"/>
    </source>
</evidence>
<gene>
    <name evidence="12" type="ORF">MNKW57_12810</name>
</gene>
<dbReference type="InterPro" id="IPR050072">
    <property type="entry name" value="Peptidase_M20A"/>
</dbReference>
<dbReference type="SUPFAM" id="SSF53187">
    <property type="entry name" value="Zn-dependent exopeptidases"/>
    <property type="match status" value="1"/>
</dbReference>
<comment type="cofactor">
    <cofactor evidence="1">
        <name>Zn(2+)</name>
        <dbReference type="ChEBI" id="CHEBI:29105"/>
    </cofactor>
</comment>
<keyword evidence="10" id="KW-0732">Signal</keyword>
<dbReference type="NCBIfam" id="TIGR01887">
    <property type="entry name" value="dipeptidaselike"/>
    <property type="match status" value="1"/>
</dbReference>
<dbReference type="Proteomes" id="UP001224392">
    <property type="component" value="Unassembled WGS sequence"/>
</dbReference>
<feature type="signal peptide" evidence="10">
    <location>
        <begin position="1"/>
        <end position="23"/>
    </location>
</feature>
<evidence type="ECO:0000256" key="1">
    <source>
        <dbReference type="ARBA" id="ARBA00001947"/>
    </source>
</evidence>
<dbReference type="RefSeq" id="WP_285763583.1">
    <property type="nucleotide sequence ID" value="NZ_BSYJ01000002.1"/>
</dbReference>
<dbReference type="Gene3D" id="3.40.630.10">
    <property type="entry name" value="Zn peptidases"/>
    <property type="match status" value="1"/>
</dbReference>
<evidence type="ECO:0000256" key="9">
    <source>
        <dbReference type="ARBA" id="ARBA00023285"/>
    </source>
</evidence>
<dbReference type="EMBL" id="BSYJ01000002">
    <property type="protein sequence ID" value="GMG86960.1"/>
    <property type="molecule type" value="Genomic_DNA"/>
</dbReference>
<dbReference type="SUPFAM" id="SSF55031">
    <property type="entry name" value="Bacterial exopeptidase dimerisation domain"/>
    <property type="match status" value="1"/>
</dbReference>
<keyword evidence="7" id="KW-0224">Dipeptidase</keyword>
<evidence type="ECO:0000256" key="2">
    <source>
        <dbReference type="ARBA" id="ARBA00006247"/>
    </source>
</evidence>
<dbReference type="InterPro" id="IPR010964">
    <property type="entry name" value="M20A_pepV-rel"/>
</dbReference>
<keyword evidence="3" id="KW-0645">Protease</keyword>
<feature type="domain" description="Peptidase M20 dimerisation" evidence="11">
    <location>
        <begin position="288"/>
        <end position="398"/>
    </location>
</feature>
<feature type="chain" id="PRO_5045554661" evidence="10">
    <location>
        <begin position="24"/>
        <end position="504"/>
    </location>
</feature>